<protein>
    <submittedName>
        <fullName evidence="2">Uncharacterized protein</fullName>
    </submittedName>
</protein>
<keyword evidence="1" id="KW-0472">Membrane</keyword>
<keyword evidence="1" id="KW-1133">Transmembrane helix</keyword>
<feature type="transmembrane region" description="Helical" evidence="1">
    <location>
        <begin position="27"/>
        <end position="50"/>
    </location>
</feature>
<evidence type="ECO:0000256" key="1">
    <source>
        <dbReference type="SAM" id="Phobius"/>
    </source>
</evidence>
<name>A0A081NBT1_9GAMM</name>
<evidence type="ECO:0000313" key="3">
    <source>
        <dbReference type="Proteomes" id="UP000028006"/>
    </source>
</evidence>
<sequence>MSTGSQQKLVWWDIAKFRETGARKLPLFHGLVYLIIALLTWALVFFLFLVPKLLKGEFGDSLATGFFITLFGFIIFAYGYLSETYDLIKKNNLKRYPVIWLGCWSVSGFRSIILFVIPAYFIVAPIYQQYPYNAEDLLLIVHGALFLGLYLSQRKIKQTFFLEEESNNEKEDQPSKEDNNA</sequence>
<feature type="transmembrane region" description="Helical" evidence="1">
    <location>
        <begin position="130"/>
        <end position="151"/>
    </location>
</feature>
<dbReference type="AlphaFoldDB" id="A0A081NBT1"/>
<gene>
    <name evidence="2" type="ORF">GZ77_05180</name>
</gene>
<feature type="transmembrane region" description="Helical" evidence="1">
    <location>
        <begin position="62"/>
        <end position="81"/>
    </location>
</feature>
<keyword evidence="1" id="KW-0812">Transmembrane</keyword>
<organism evidence="2 3">
    <name type="scientific">Endozoicomonas montiporae</name>
    <dbReference type="NCBI Taxonomy" id="1027273"/>
    <lineage>
        <taxon>Bacteria</taxon>
        <taxon>Pseudomonadati</taxon>
        <taxon>Pseudomonadota</taxon>
        <taxon>Gammaproteobacteria</taxon>
        <taxon>Oceanospirillales</taxon>
        <taxon>Endozoicomonadaceae</taxon>
        <taxon>Endozoicomonas</taxon>
    </lineage>
</organism>
<dbReference type="EMBL" id="JOKG01000001">
    <property type="protein sequence ID" value="KEQ15904.1"/>
    <property type="molecule type" value="Genomic_DNA"/>
</dbReference>
<comment type="caution">
    <text evidence="2">The sequence shown here is derived from an EMBL/GenBank/DDBJ whole genome shotgun (WGS) entry which is preliminary data.</text>
</comment>
<accession>A0A081NBT1</accession>
<reference evidence="2 3" key="1">
    <citation type="submission" date="2014-06" db="EMBL/GenBank/DDBJ databases">
        <title>Whole Genome Sequences of Three Symbiotic Endozoicomonas Bacteria.</title>
        <authorList>
            <person name="Neave M.J."/>
            <person name="Apprill A."/>
            <person name="Voolstra C.R."/>
        </authorList>
    </citation>
    <scope>NUCLEOTIDE SEQUENCE [LARGE SCALE GENOMIC DNA]</scope>
    <source>
        <strain evidence="2 3">LMG 24815</strain>
    </source>
</reference>
<evidence type="ECO:0000313" key="2">
    <source>
        <dbReference type="EMBL" id="KEQ15904.1"/>
    </source>
</evidence>
<feature type="transmembrane region" description="Helical" evidence="1">
    <location>
        <begin position="101"/>
        <end position="124"/>
    </location>
</feature>
<proteinExistence type="predicted"/>
<keyword evidence="3" id="KW-1185">Reference proteome</keyword>
<dbReference type="RefSeq" id="WP_034873168.1">
    <property type="nucleotide sequence ID" value="NZ_JOKG01000001.1"/>
</dbReference>
<dbReference type="Proteomes" id="UP000028006">
    <property type="component" value="Unassembled WGS sequence"/>
</dbReference>